<accession>A0AAW1XYV7</accession>
<evidence type="ECO:0000313" key="8">
    <source>
        <dbReference type="EMBL" id="KAK9941115.1"/>
    </source>
</evidence>
<protein>
    <recommendedName>
        <fullName evidence="2">RING-type E3 ubiquitin transferase</fullName>
        <ecNumber evidence="2">2.3.2.27</ecNumber>
    </recommendedName>
</protein>
<dbReference type="PANTHER" id="PTHR15710">
    <property type="entry name" value="E3 UBIQUITIN-PROTEIN LIGASE PRAJA"/>
    <property type="match status" value="1"/>
</dbReference>
<dbReference type="Pfam" id="PF13639">
    <property type="entry name" value="zf-RING_2"/>
    <property type="match status" value="1"/>
</dbReference>
<evidence type="ECO:0000256" key="1">
    <source>
        <dbReference type="ARBA" id="ARBA00000900"/>
    </source>
</evidence>
<dbReference type="PANTHER" id="PTHR15710:SF196">
    <property type="entry name" value="F6A14.12 PROTEIN-RELATED"/>
    <property type="match status" value="1"/>
</dbReference>
<dbReference type="GO" id="GO:0005737">
    <property type="term" value="C:cytoplasm"/>
    <property type="evidence" value="ECO:0007669"/>
    <property type="project" value="TreeGrafter"/>
</dbReference>
<dbReference type="Gene3D" id="3.30.40.10">
    <property type="entry name" value="Zinc/RING finger domain, C3HC4 (zinc finger)"/>
    <property type="match status" value="1"/>
</dbReference>
<evidence type="ECO:0000256" key="5">
    <source>
        <dbReference type="ARBA" id="ARBA00022833"/>
    </source>
</evidence>
<dbReference type="InterPro" id="IPR001841">
    <property type="entry name" value="Znf_RING"/>
</dbReference>
<sequence>MEVVVDHSCNLSLSDVIEPPDEELPCTQFLMDNNVMFRDQIGARDMEEVSYLYYSENEYGLKLDLWMHENTSRSVIARTLSRLNVPDQFCDFVVDKIVADALGTAKATRSHTNYMILHMAVNIFFYVVSMLDFVGMGEPVIEPASKSAIEELERARVEVSTTCSICLEDMMVGFEATRMPCSHLYHRGCIVKWLERSRFCPLCRFSMPIESLLSLMNIT</sequence>
<keyword evidence="4 6" id="KW-0863">Zinc-finger</keyword>
<dbReference type="Proteomes" id="UP001457282">
    <property type="component" value="Unassembled WGS sequence"/>
</dbReference>
<keyword evidence="3" id="KW-0479">Metal-binding</keyword>
<evidence type="ECO:0000256" key="6">
    <source>
        <dbReference type="PROSITE-ProRule" id="PRU00175"/>
    </source>
</evidence>
<reference evidence="8 9" key="1">
    <citation type="journal article" date="2023" name="G3 (Bethesda)">
        <title>A chromosome-length genome assembly and annotation of blackberry (Rubus argutus, cv. 'Hillquist').</title>
        <authorList>
            <person name="Bruna T."/>
            <person name="Aryal R."/>
            <person name="Dudchenko O."/>
            <person name="Sargent D.J."/>
            <person name="Mead D."/>
            <person name="Buti M."/>
            <person name="Cavallini A."/>
            <person name="Hytonen T."/>
            <person name="Andres J."/>
            <person name="Pham M."/>
            <person name="Weisz D."/>
            <person name="Mascagni F."/>
            <person name="Usai G."/>
            <person name="Natali L."/>
            <person name="Bassil N."/>
            <person name="Fernandez G.E."/>
            <person name="Lomsadze A."/>
            <person name="Armour M."/>
            <person name="Olukolu B."/>
            <person name="Poorten T."/>
            <person name="Britton C."/>
            <person name="Davik J."/>
            <person name="Ashrafi H."/>
            <person name="Aiden E.L."/>
            <person name="Borodovsky M."/>
            <person name="Worthington M."/>
        </authorList>
    </citation>
    <scope>NUCLEOTIDE SEQUENCE [LARGE SCALE GENOMIC DNA]</scope>
    <source>
        <strain evidence="8">PI 553951</strain>
    </source>
</reference>
<dbReference type="AlphaFoldDB" id="A0AAW1XYV7"/>
<proteinExistence type="predicted"/>
<dbReference type="SMART" id="SM00184">
    <property type="entry name" value="RING"/>
    <property type="match status" value="1"/>
</dbReference>
<name>A0AAW1XYV7_RUBAR</name>
<gene>
    <name evidence="8" type="ORF">M0R45_017742</name>
</gene>
<evidence type="ECO:0000256" key="3">
    <source>
        <dbReference type="ARBA" id="ARBA00022723"/>
    </source>
</evidence>
<dbReference type="PROSITE" id="PS50089">
    <property type="entry name" value="ZF_RING_2"/>
    <property type="match status" value="1"/>
</dbReference>
<dbReference type="CDD" id="cd16454">
    <property type="entry name" value="RING-H2_PA-TM-RING"/>
    <property type="match status" value="1"/>
</dbReference>
<dbReference type="EC" id="2.3.2.27" evidence="2"/>
<keyword evidence="5" id="KW-0862">Zinc</keyword>
<evidence type="ECO:0000256" key="4">
    <source>
        <dbReference type="ARBA" id="ARBA00022771"/>
    </source>
</evidence>
<feature type="domain" description="RING-type" evidence="7">
    <location>
        <begin position="163"/>
        <end position="204"/>
    </location>
</feature>
<evidence type="ECO:0000259" key="7">
    <source>
        <dbReference type="PROSITE" id="PS50089"/>
    </source>
</evidence>
<keyword evidence="9" id="KW-1185">Reference proteome</keyword>
<dbReference type="GO" id="GO:0061630">
    <property type="term" value="F:ubiquitin protein ligase activity"/>
    <property type="evidence" value="ECO:0007669"/>
    <property type="project" value="UniProtKB-EC"/>
</dbReference>
<dbReference type="InterPro" id="IPR013083">
    <property type="entry name" value="Znf_RING/FYVE/PHD"/>
</dbReference>
<organism evidence="8 9">
    <name type="scientific">Rubus argutus</name>
    <name type="common">Southern blackberry</name>
    <dbReference type="NCBI Taxonomy" id="59490"/>
    <lineage>
        <taxon>Eukaryota</taxon>
        <taxon>Viridiplantae</taxon>
        <taxon>Streptophyta</taxon>
        <taxon>Embryophyta</taxon>
        <taxon>Tracheophyta</taxon>
        <taxon>Spermatophyta</taxon>
        <taxon>Magnoliopsida</taxon>
        <taxon>eudicotyledons</taxon>
        <taxon>Gunneridae</taxon>
        <taxon>Pentapetalae</taxon>
        <taxon>rosids</taxon>
        <taxon>fabids</taxon>
        <taxon>Rosales</taxon>
        <taxon>Rosaceae</taxon>
        <taxon>Rosoideae</taxon>
        <taxon>Rosoideae incertae sedis</taxon>
        <taxon>Rubus</taxon>
    </lineage>
</organism>
<evidence type="ECO:0000313" key="9">
    <source>
        <dbReference type="Proteomes" id="UP001457282"/>
    </source>
</evidence>
<dbReference type="GO" id="GO:0008270">
    <property type="term" value="F:zinc ion binding"/>
    <property type="evidence" value="ECO:0007669"/>
    <property type="project" value="UniProtKB-KW"/>
</dbReference>
<dbReference type="GO" id="GO:0016567">
    <property type="term" value="P:protein ubiquitination"/>
    <property type="evidence" value="ECO:0007669"/>
    <property type="project" value="TreeGrafter"/>
</dbReference>
<comment type="catalytic activity">
    <reaction evidence="1">
        <text>S-ubiquitinyl-[E2 ubiquitin-conjugating enzyme]-L-cysteine + [acceptor protein]-L-lysine = [E2 ubiquitin-conjugating enzyme]-L-cysteine + N(6)-ubiquitinyl-[acceptor protein]-L-lysine.</text>
        <dbReference type="EC" id="2.3.2.27"/>
    </reaction>
</comment>
<dbReference type="SUPFAM" id="SSF57850">
    <property type="entry name" value="RING/U-box"/>
    <property type="match status" value="1"/>
</dbReference>
<evidence type="ECO:0000256" key="2">
    <source>
        <dbReference type="ARBA" id="ARBA00012483"/>
    </source>
</evidence>
<comment type="caution">
    <text evidence="8">The sequence shown here is derived from an EMBL/GenBank/DDBJ whole genome shotgun (WGS) entry which is preliminary data.</text>
</comment>
<dbReference type="EMBL" id="JBEDUW010000003">
    <property type="protein sequence ID" value="KAK9941115.1"/>
    <property type="molecule type" value="Genomic_DNA"/>
</dbReference>